<evidence type="ECO:0000256" key="1">
    <source>
        <dbReference type="ARBA" id="ARBA00023002"/>
    </source>
</evidence>
<reference evidence="3 4" key="1">
    <citation type="submission" date="2020-06" db="EMBL/GenBank/DDBJ databases">
        <title>Nonomuraea sp. SMC257, a novel actinomycete isolated from soil.</title>
        <authorList>
            <person name="Chanama M."/>
        </authorList>
    </citation>
    <scope>NUCLEOTIDE SEQUENCE [LARGE SCALE GENOMIC DNA]</scope>
    <source>
        <strain evidence="3 4">SMC257</strain>
    </source>
</reference>
<keyword evidence="4" id="KW-1185">Reference proteome</keyword>
<dbReference type="RefSeq" id="WP_175593361.1">
    <property type="nucleotide sequence ID" value="NZ_JABWGN010000013.1"/>
</dbReference>
<name>A0A7Y6ID60_9ACTN</name>
<dbReference type="InterPro" id="IPR036661">
    <property type="entry name" value="Luciferase-like_sf"/>
</dbReference>
<gene>
    <name evidence="3" type="ORF">HTZ77_31450</name>
</gene>
<keyword evidence="1" id="KW-0560">Oxidoreductase</keyword>
<evidence type="ECO:0000313" key="4">
    <source>
        <dbReference type="Proteomes" id="UP000586042"/>
    </source>
</evidence>
<comment type="caution">
    <text evidence="3">The sequence shown here is derived from an EMBL/GenBank/DDBJ whole genome shotgun (WGS) entry which is preliminary data.</text>
</comment>
<dbReference type="GO" id="GO:0016705">
    <property type="term" value="F:oxidoreductase activity, acting on paired donors, with incorporation or reduction of molecular oxygen"/>
    <property type="evidence" value="ECO:0007669"/>
    <property type="project" value="InterPro"/>
</dbReference>
<dbReference type="NCBIfam" id="TIGR03620">
    <property type="entry name" value="F420_MSMEG_4141"/>
    <property type="match status" value="1"/>
</dbReference>
<dbReference type="InterPro" id="IPR011251">
    <property type="entry name" value="Luciferase-like_dom"/>
</dbReference>
<dbReference type="Proteomes" id="UP000586042">
    <property type="component" value="Unassembled WGS sequence"/>
</dbReference>
<accession>A0A7Y6ID60</accession>
<dbReference type="PANTHER" id="PTHR43244:SF1">
    <property type="entry name" value="5,10-METHYLENETETRAHYDROMETHANOPTERIN REDUCTASE"/>
    <property type="match status" value="1"/>
</dbReference>
<dbReference type="Gene3D" id="3.20.20.30">
    <property type="entry name" value="Luciferase-like domain"/>
    <property type="match status" value="1"/>
</dbReference>
<dbReference type="AlphaFoldDB" id="A0A7Y6ID60"/>
<dbReference type="InterPro" id="IPR019922">
    <property type="entry name" value="Lucif-like_OxRdatse_MSMEG_4141"/>
</dbReference>
<dbReference type="PANTHER" id="PTHR43244">
    <property type="match status" value="1"/>
</dbReference>
<feature type="domain" description="Luciferase-like" evidence="2">
    <location>
        <begin position="16"/>
        <end position="264"/>
    </location>
</feature>
<dbReference type="Pfam" id="PF00296">
    <property type="entry name" value="Bac_luciferase"/>
    <property type="match status" value="1"/>
</dbReference>
<dbReference type="InterPro" id="IPR050564">
    <property type="entry name" value="F420-G6PD/mer"/>
</dbReference>
<dbReference type="SUPFAM" id="SSF51679">
    <property type="entry name" value="Bacterial luciferase-like"/>
    <property type="match status" value="1"/>
</dbReference>
<sequence>MDTGHVGVWHPLLNRAPAGEARAAATEIERLGYGSVWLNEAPGSKEPLANAGVLLAATTRLAVGTGIASLWARDATAMAAGAATLSDAFPGRFLLGVGVSHSTVAGRRGHDYGKPLTTMRAYLDGMDEAARDLPPAGAPRVLAALRPRMLELSRDRADGAHTYFVPPEHTAAARGILGPDRLLIPEQAVVLETDPVRAREIARAHMAYYLNLPNYTNNLRELGYTDDDLADGGSDRLADAIVAWGDAAAIAARVRAHLDAGADHVAIQPLAPGALDLTDALTQLRRLAPALGIEPAAGARQAAGAQPEVGARTVAGV</sequence>
<dbReference type="EMBL" id="JABWGN010000013">
    <property type="protein sequence ID" value="NUW35901.1"/>
    <property type="molecule type" value="Genomic_DNA"/>
</dbReference>
<evidence type="ECO:0000259" key="2">
    <source>
        <dbReference type="Pfam" id="PF00296"/>
    </source>
</evidence>
<proteinExistence type="predicted"/>
<evidence type="ECO:0000313" key="3">
    <source>
        <dbReference type="EMBL" id="NUW35901.1"/>
    </source>
</evidence>
<protein>
    <submittedName>
        <fullName evidence="3">TIGR03620 family F420-dependent LLM class oxidoreductase</fullName>
    </submittedName>
</protein>
<organism evidence="3 4">
    <name type="scientific">Nonomuraea montanisoli</name>
    <dbReference type="NCBI Taxonomy" id="2741721"/>
    <lineage>
        <taxon>Bacteria</taxon>
        <taxon>Bacillati</taxon>
        <taxon>Actinomycetota</taxon>
        <taxon>Actinomycetes</taxon>
        <taxon>Streptosporangiales</taxon>
        <taxon>Streptosporangiaceae</taxon>
        <taxon>Nonomuraea</taxon>
    </lineage>
</organism>